<dbReference type="InterPro" id="IPR001628">
    <property type="entry name" value="Znf_hrmn_rcpt"/>
</dbReference>
<keyword evidence="3 11" id="KW-0479">Metal-binding</keyword>
<reference evidence="15" key="1">
    <citation type="submission" date="2023-10" db="EMBL/GenBank/DDBJ databases">
        <title>Genome assembly of Pristionchus species.</title>
        <authorList>
            <person name="Yoshida K."/>
            <person name="Sommer R.J."/>
        </authorList>
    </citation>
    <scope>NUCLEOTIDE SEQUENCE</scope>
    <source>
        <strain evidence="15">RS0144</strain>
    </source>
</reference>
<evidence type="ECO:0000256" key="6">
    <source>
        <dbReference type="ARBA" id="ARBA00023015"/>
    </source>
</evidence>
<keyword evidence="8 11" id="KW-0804">Transcription</keyword>
<evidence type="ECO:0000313" key="16">
    <source>
        <dbReference type="Proteomes" id="UP001432027"/>
    </source>
</evidence>
<keyword evidence="9 11" id="KW-0675">Receptor</keyword>
<evidence type="ECO:0000256" key="9">
    <source>
        <dbReference type="ARBA" id="ARBA00023170"/>
    </source>
</evidence>
<feature type="domain" description="Nuclear receptor" evidence="13">
    <location>
        <begin position="42"/>
        <end position="119"/>
    </location>
</feature>
<dbReference type="AlphaFoldDB" id="A0AAV5T3W0"/>
<dbReference type="Gene3D" id="3.30.50.10">
    <property type="entry name" value="Erythroid Transcription Factor GATA-1, subunit A"/>
    <property type="match status" value="1"/>
</dbReference>
<keyword evidence="6 11" id="KW-0805">Transcription regulation</keyword>
<proteinExistence type="inferred from homology"/>
<dbReference type="SUPFAM" id="SSF57716">
    <property type="entry name" value="Glucocorticoid receptor-like (DNA-binding domain)"/>
    <property type="match status" value="1"/>
</dbReference>
<dbReference type="Gene3D" id="1.10.565.10">
    <property type="entry name" value="Retinoid X Receptor"/>
    <property type="match status" value="1"/>
</dbReference>
<evidence type="ECO:0000256" key="11">
    <source>
        <dbReference type="RuleBase" id="RU004334"/>
    </source>
</evidence>
<dbReference type="GO" id="GO:0008270">
    <property type="term" value="F:zinc ion binding"/>
    <property type="evidence" value="ECO:0007669"/>
    <property type="project" value="UniProtKB-KW"/>
</dbReference>
<dbReference type="GO" id="GO:0043565">
    <property type="term" value="F:sequence-specific DNA binding"/>
    <property type="evidence" value="ECO:0007669"/>
    <property type="project" value="InterPro"/>
</dbReference>
<evidence type="ECO:0008006" key="17">
    <source>
        <dbReference type="Google" id="ProtNLM"/>
    </source>
</evidence>
<dbReference type="PROSITE" id="PS51030">
    <property type="entry name" value="NUCLEAR_REC_DBD_2"/>
    <property type="match status" value="1"/>
</dbReference>
<organism evidence="15 16">
    <name type="scientific">Pristionchus entomophagus</name>
    <dbReference type="NCBI Taxonomy" id="358040"/>
    <lineage>
        <taxon>Eukaryota</taxon>
        <taxon>Metazoa</taxon>
        <taxon>Ecdysozoa</taxon>
        <taxon>Nematoda</taxon>
        <taxon>Chromadorea</taxon>
        <taxon>Rhabditida</taxon>
        <taxon>Rhabditina</taxon>
        <taxon>Diplogasteromorpha</taxon>
        <taxon>Diplogasteroidea</taxon>
        <taxon>Neodiplogasteridae</taxon>
        <taxon>Pristionchus</taxon>
    </lineage>
</organism>
<dbReference type="GO" id="GO:0003700">
    <property type="term" value="F:DNA-binding transcription factor activity"/>
    <property type="evidence" value="ECO:0007669"/>
    <property type="project" value="InterPro"/>
</dbReference>
<evidence type="ECO:0000256" key="3">
    <source>
        <dbReference type="ARBA" id="ARBA00022723"/>
    </source>
</evidence>
<dbReference type="FunFam" id="3.30.50.10:FF:000030">
    <property type="entry name" value="Nuclear Hormone Receptor family"/>
    <property type="match status" value="1"/>
</dbReference>
<evidence type="ECO:0000256" key="8">
    <source>
        <dbReference type="ARBA" id="ARBA00023163"/>
    </source>
</evidence>
<dbReference type="SMART" id="SM00399">
    <property type="entry name" value="ZnF_C4"/>
    <property type="match status" value="1"/>
</dbReference>
<dbReference type="PROSITE" id="PS51843">
    <property type="entry name" value="NR_LBD"/>
    <property type="match status" value="1"/>
</dbReference>
<dbReference type="InterPro" id="IPR000536">
    <property type="entry name" value="Nucl_hrmn_rcpt_lig-bd"/>
</dbReference>
<keyword evidence="5 11" id="KW-0862">Zinc</keyword>
<dbReference type="CDD" id="cd06916">
    <property type="entry name" value="NR_DBD_like"/>
    <property type="match status" value="1"/>
</dbReference>
<evidence type="ECO:0000256" key="5">
    <source>
        <dbReference type="ARBA" id="ARBA00022833"/>
    </source>
</evidence>
<comment type="subcellular location">
    <subcellularLocation>
        <location evidence="1 11">Nucleus</location>
    </subcellularLocation>
</comment>
<dbReference type="GO" id="GO:0005634">
    <property type="term" value="C:nucleus"/>
    <property type="evidence" value="ECO:0007669"/>
    <property type="project" value="UniProtKB-SubCell"/>
</dbReference>
<accession>A0AAV5T3W0</accession>
<evidence type="ECO:0000259" key="13">
    <source>
        <dbReference type="PROSITE" id="PS51030"/>
    </source>
</evidence>
<dbReference type="Pfam" id="PF00104">
    <property type="entry name" value="Hormone_recep"/>
    <property type="match status" value="1"/>
</dbReference>
<keyword evidence="16" id="KW-1185">Reference proteome</keyword>
<dbReference type="InterPro" id="IPR013088">
    <property type="entry name" value="Znf_NHR/GATA"/>
</dbReference>
<evidence type="ECO:0000256" key="7">
    <source>
        <dbReference type="ARBA" id="ARBA00023125"/>
    </source>
</evidence>
<feature type="domain" description="NR LBD" evidence="14">
    <location>
        <begin position="215"/>
        <end position="442"/>
    </location>
</feature>
<feature type="non-terminal residue" evidence="15">
    <location>
        <position position="1"/>
    </location>
</feature>
<evidence type="ECO:0000256" key="1">
    <source>
        <dbReference type="ARBA" id="ARBA00004123"/>
    </source>
</evidence>
<sequence>AMYASWIQNPDSFDVLDDTPSTSGSPTEYEEGNGHGKKAESPKICAICGDEASGLNYEVASCYGCKSFFRRCLQIQKRFVCNNEGQCKAVISKAARLRCRGCRFDRCVELGMNPLAVNAVKDKDTNKLVHEVLRRQRQLAKQASSFSSALMPISKPIECRYDRIIEEMLYLDEAHQRLRRSQFNPHASPTISLDWVLLGPSRMSIDFGDMPIVYPPPPLHHPFVPMQIRIRDRIPMPPKPLEPPAPTFKKWVMVDLIYTVEWLKTFDFFHRLDEKEKFQLVKNVTQMVTILTAAFYSYEVKGSDVTVMPDGQYLIEGELPREATIERANNFDIIERLKSIRMDRKEYVLLKAIMACDPDHECFCPESRQSLQNQRELFTKSLMSYVLARRGPTKGPLAVTQMLSLLTWQKRVVRKHKDLYVLLLALNLGGPWLPPVMLEVYST</sequence>
<keyword evidence="4 11" id="KW-0863">Zinc-finger</keyword>
<dbReference type="Proteomes" id="UP001432027">
    <property type="component" value="Unassembled WGS sequence"/>
</dbReference>
<keyword evidence="7 11" id="KW-0238">DNA-binding</keyword>
<dbReference type="PANTHER" id="PTHR24083">
    <property type="entry name" value="NUCLEAR HORMONE RECEPTOR"/>
    <property type="match status" value="1"/>
</dbReference>
<feature type="region of interest" description="Disordered" evidence="12">
    <location>
        <begin position="13"/>
        <end position="40"/>
    </location>
</feature>
<evidence type="ECO:0000256" key="12">
    <source>
        <dbReference type="SAM" id="MobiDB-lite"/>
    </source>
</evidence>
<dbReference type="PROSITE" id="PS00031">
    <property type="entry name" value="NUCLEAR_REC_DBD_1"/>
    <property type="match status" value="1"/>
</dbReference>
<gene>
    <name evidence="15" type="ORF">PENTCL1PPCAC_11945</name>
</gene>
<dbReference type="EMBL" id="BTSX01000003">
    <property type="protein sequence ID" value="GMS89770.1"/>
    <property type="molecule type" value="Genomic_DNA"/>
</dbReference>
<dbReference type="SMART" id="SM00430">
    <property type="entry name" value="HOLI"/>
    <property type="match status" value="1"/>
</dbReference>
<evidence type="ECO:0000256" key="4">
    <source>
        <dbReference type="ARBA" id="ARBA00022771"/>
    </source>
</evidence>
<evidence type="ECO:0000313" key="15">
    <source>
        <dbReference type="EMBL" id="GMS89770.1"/>
    </source>
</evidence>
<name>A0AAV5T3W0_9BILA</name>
<dbReference type="InterPro" id="IPR035500">
    <property type="entry name" value="NHR-like_dom_sf"/>
</dbReference>
<evidence type="ECO:0000256" key="10">
    <source>
        <dbReference type="ARBA" id="ARBA00023242"/>
    </source>
</evidence>
<keyword evidence="10 11" id="KW-0539">Nucleus</keyword>
<evidence type="ECO:0000259" key="14">
    <source>
        <dbReference type="PROSITE" id="PS51843"/>
    </source>
</evidence>
<dbReference type="InterPro" id="IPR050274">
    <property type="entry name" value="Nuclear_hormone_rcpt_NR2"/>
</dbReference>
<dbReference type="SUPFAM" id="SSF48508">
    <property type="entry name" value="Nuclear receptor ligand-binding domain"/>
    <property type="match status" value="1"/>
</dbReference>
<comment type="caution">
    <text evidence="15">The sequence shown here is derived from an EMBL/GenBank/DDBJ whole genome shotgun (WGS) entry which is preliminary data.</text>
</comment>
<dbReference type="PRINTS" id="PR00047">
    <property type="entry name" value="STROIDFINGER"/>
</dbReference>
<protein>
    <recommendedName>
        <fullName evidence="17">Nuclear receptor</fullName>
    </recommendedName>
</protein>
<evidence type="ECO:0000256" key="2">
    <source>
        <dbReference type="ARBA" id="ARBA00005993"/>
    </source>
</evidence>
<comment type="similarity">
    <text evidence="2 11">Belongs to the nuclear hormone receptor family.</text>
</comment>
<dbReference type="Pfam" id="PF00105">
    <property type="entry name" value="zf-C4"/>
    <property type="match status" value="1"/>
</dbReference>